<reference evidence="2" key="1">
    <citation type="submission" date="2020-01" db="EMBL/GenBank/DDBJ databases">
        <authorList>
            <person name="Meier V. D."/>
            <person name="Meier V D."/>
        </authorList>
    </citation>
    <scope>NUCLEOTIDE SEQUENCE</scope>
    <source>
        <strain evidence="2">HLG_WM_MAG_09</strain>
    </source>
</reference>
<gene>
    <name evidence="2" type="ORF">HELGO_WM39352</name>
</gene>
<dbReference type="AlphaFoldDB" id="A0A6S6TUY9"/>
<dbReference type="EMBL" id="CACVAT010000338">
    <property type="protein sequence ID" value="CAA6819988.1"/>
    <property type="molecule type" value="Genomic_DNA"/>
</dbReference>
<sequence>MSFLSLLFYIYIVAIPLAIAGFGMWLMRYMTRMEYAREKRIMFTVIIIACLTFVAVSLGIKLNNATSQSTPEQQAAQQTPEQTFTVNQQATETTVPQQTDVNTPNYSTELKQLVPANLTEEDKLRLFEIDNFPGLYEQRTVLYQDIKETEVFFRRITELAKKTPKQYTLLSNIAQIRKTGYDKLDHRYKSVNQYLLEFWVHYSTGDSHDATRKFKVVAEQLEKKIKITRGQLIDNRRREENLISTQMVKAGAALKTNKIPVNQGITSYAAKNRQLITGWLSEKGSFDILDTLGQIIDQRNIITDRTNKLQSFRKKYNGLDKALARTMSLWAKAKESNYYAEYRLLYATELRYVAEQLDLTDTRADKRLEKELQTYTSAVAQHADVALDQAEQAYKPENIR</sequence>
<feature type="transmembrane region" description="Helical" evidence="1">
    <location>
        <begin position="41"/>
        <end position="60"/>
    </location>
</feature>
<proteinExistence type="predicted"/>
<keyword evidence="1" id="KW-0472">Membrane</keyword>
<keyword evidence="1" id="KW-1133">Transmembrane helix</keyword>
<name>A0A6S6TUY9_9GAMM</name>
<protein>
    <submittedName>
        <fullName evidence="2">Uncharacterized protein</fullName>
    </submittedName>
</protein>
<evidence type="ECO:0000256" key="1">
    <source>
        <dbReference type="SAM" id="Phobius"/>
    </source>
</evidence>
<feature type="transmembrane region" description="Helical" evidence="1">
    <location>
        <begin position="6"/>
        <end position="29"/>
    </location>
</feature>
<accession>A0A6S6TUY9</accession>
<evidence type="ECO:0000313" key="2">
    <source>
        <dbReference type="EMBL" id="CAA6819988.1"/>
    </source>
</evidence>
<keyword evidence="1" id="KW-0812">Transmembrane</keyword>
<organism evidence="2">
    <name type="scientific">uncultured Thiotrichaceae bacterium</name>
    <dbReference type="NCBI Taxonomy" id="298394"/>
    <lineage>
        <taxon>Bacteria</taxon>
        <taxon>Pseudomonadati</taxon>
        <taxon>Pseudomonadota</taxon>
        <taxon>Gammaproteobacteria</taxon>
        <taxon>Thiotrichales</taxon>
        <taxon>Thiotrichaceae</taxon>
        <taxon>environmental samples</taxon>
    </lineage>
</organism>